<sequence length="98" mass="10100">MTSKSLIVLGLFALLFVVSAVVAASERQPGVVKSESEKTEGTEQFGGGGHKGYNIKGFSGGDPYEGGNCRHGCCQLAYSGCSECCSYAGEAVQTKPGN</sequence>
<reference evidence="3 4" key="1">
    <citation type="submission" date="2022-03" db="EMBL/GenBank/DDBJ databases">
        <authorList>
            <person name="Macdonald S."/>
            <person name="Ahmed S."/>
            <person name="Newling K."/>
        </authorList>
    </citation>
    <scope>NUCLEOTIDE SEQUENCE [LARGE SCALE GENOMIC DNA]</scope>
</reference>
<evidence type="ECO:0000256" key="2">
    <source>
        <dbReference type="SAM" id="SignalP"/>
    </source>
</evidence>
<organism evidence="3 4">
    <name type="scientific">Eruca vesicaria subsp. sativa</name>
    <name type="common">Garden rocket</name>
    <name type="synonym">Eruca sativa</name>
    <dbReference type="NCBI Taxonomy" id="29727"/>
    <lineage>
        <taxon>Eukaryota</taxon>
        <taxon>Viridiplantae</taxon>
        <taxon>Streptophyta</taxon>
        <taxon>Embryophyta</taxon>
        <taxon>Tracheophyta</taxon>
        <taxon>Spermatophyta</taxon>
        <taxon>Magnoliopsida</taxon>
        <taxon>eudicotyledons</taxon>
        <taxon>Gunneridae</taxon>
        <taxon>Pentapetalae</taxon>
        <taxon>rosids</taxon>
        <taxon>malvids</taxon>
        <taxon>Brassicales</taxon>
        <taxon>Brassicaceae</taxon>
        <taxon>Brassiceae</taxon>
        <taxon>Eruca</taxon>
    </lineage>
</organism>
<dbReference type="Proteomes" id="UP001642260">
    <property type="component" value="Unassembled WGS sequence"/>
</dbReference>
<name>A0ABC8LEB5_ERUVS</name>
<evidence type="ECO:0000256" key="1">
    <source>
        <dbReference type="SAM" id="MobiDB-lite"/>
    </source>
</evidence>
<evidence type="ECO:0008006" key="5">
    <source>
        <dbReference type="Google" id="ProtNLM"/>
    </source>
</evidence>
<protein>
    <recommendedName>
        <fullName evidence="5">Glycine-rich protein</fullName>
    </recommendedName>
</protein>
<dbReference type="Pfam" id="PF07172">
    <property type="entry name" value="GRP"/>
    <property type="match status" value="1"/>
</dbReference>
<feature type="chain" id="PRO_5044891293" description="Glycine-rich protein" evidence="2">
    <location>
        <begin position="24"/>
        <end position="98"/>
    </location>
</feature>
<proteinExistence type="predicted"/>
<dbReference type="PANTHER" id="PTHR37389">
    <property type="entry name" value="NODULIN-24"/>
    <property type="match status" value="1"/>
</dbReference>
<keyword evidence="2" id="KW-0732">Signal</keyword>
<accession>A0ABC8LEB5</accession>
<evidence type="ECO:0000313" key="3">
    <source>
        <dbReference type="EMBL" id="CAH8381973.1"/>
    </source>
</evidence>
<keyword evidence="4" id="KW-1185">Reference proteome</keyword>
<feature type="region of interest" description="Disordered" evidence="1">
    <location>
        <begin position="26"/>
        <end position="50"/>
    </location>
</feature>
<dbReference type="AlphaFoldDB" id="A0ABC8LEB5"/>
<evidence type="ECO:0000313" key="4">
    <source>
        <dbReference type="Proteomes" id="UP001642260"/>
    </source>
</evidence>
<comment type="caution">
    <text evidence="3">The sequence shown here is derived from an EMBL/GenBank/DDBJ whole genome shotgun (WGS) entry which is preliminary data.</text>
</comment>
<dbReference type="EMBL" id="CAKOAT010535154">
    <property type="protein sequence ID" value="CAH8381973.1"/>
    <property type="molecule type" value="Genomic_DNA"/>
</dbReference>
<feature type="signal peptide" evidence="2">
    <location>
        <begin position="1"/>
        <end position="23"/>
    </location>
</feature>
<dbReference type="PANTHER" id="PTHR37389:SF40">
    <property type="entry name" value="NODULIN-24"/>
    <property type="match status" value="1"/>
</dbReference>
<gene>
    <name evidence="3" type="ORF">ERUC_LOCUS34456</name>
</gene>
<dbReference type="InterPro" id="IPR010800">
    <property type="entry name" value="GRP"/>
</dbReference>